<dbReference type="InterPro" id="IPR029016">
    <property type="entry name" value="GAF-like_dom_sf"/>
</dbReference>
<dbReference type="InterPro" id="IPR037522">
    <property type="entry name" value="HD_GYP_dom"/>
</dbReference>
<dbReference type="PROSITE" id="PS50887">
    <property type="entry name" value="GGDEF"/>
    <property type="match status" value="1"/>
</dbReference>
<dbReference type="Proteomes" id="UP000886865">
    <property type="component" value="Unassembled WGS sequence"/>
</dbReference>
<dbReference type="CDD" id="cd00077">
    <property type="entry name" value="HDc"/>
    <property type="match status" value="1"/>
</dbReference>
<comment type="caution">
    <text evidence="4">The sequence shown here is derived from an EMBL/GenBank/DDBJ whole genome shotgun (WGS) entry which is preliminary data.</text>
</comment>
<dbReference type="Pfam" id="PF13487">
    <property type="entry name" value="HD_5"/>
    <property type="match status" value="1"/>
</dbReference>
<dbReference type="PANTHER" id="PTHR45138">
    <property type="entry name" value="REGULATORY COMPONENTS OF SENSORY TRANSDUCTION SYSTEM"/>
    <property type="match status" value="1"/>
</dbReference>
<reference evidence="4" key="1">
    <citation type="submission" date="2020-10" db="EMBL/GenBank/DDBJ databases">
        <authorList>
            <person name="Gilroy R."/>
        </authorList>
    </citation>
    <scope>NUCLEOTIDE SEQUENCE</scope>
    <source>
        <strain evidence="4">CHK152-2871</strain>
    </source>
</reference>
<dbReference type="Gene3D" id="1.10.3210.10">
    <property type="entry name" value="Hypothetical protein af1432"/>
    <property type="match status" value="1"/>
</dbReference>
<dbReference type="SUPFAM" id="SSF55781">
    <property type="entry name" value="GAF domain-like"/>
    <property type="match status" value="1"/>
</dbReference>
<dbReference type="SMART" id="SM00267">
    <property type="entry name" value="GGDEF"/>
    <property type="match status" value="1"/>
</dbReference>
<dbReference type="Pfam" id="PF00990">
    <property type="entry name" value="GGDEF"/>
    <property type="match status" value="1"/>
</dbReference>
<organism evidence="4 5">
    <name type="scientific">Candidatus Galligastranaerophilus intestinavium</name>
    <dbReference type="NCBI Taxonomy" id="2840836"/>
    <lineage>
        <taxon>Bacteria</taxon>
        <taxon>Candidatus Galligastranaerophilus</taxon>
    </lineage>
</organism>
<dbReference type="CDD" id="cd01949">
    <property type="entry name" value="GGDEF"/>
    <property type="match status" value="1"/>
</dbReference>
<evidence type="ECO:0000313" key="4">
    <source>
        <dbReference type="EMBL" id="HIS75093.1"/>
    </source>
</evidence>
<evidence type="ECO:0000256" key="1">
    <source>
        <dbReference type="SAM" id="Coils"/>
    </source>
</evidence>
<dbReference type="Pfam" id="PF01590">
    <property type="entry name" value="GAF"/>
    <property type="match status" value="1"/>
</dbReference>
<dbReference type="NCBIfam" id="TIGR00254">
    <property type="entry name" value="GGDEF"/>
    <property type="match status" value="1"/>
</dbReference>
<dbReference type="FunFam" id="3.30.70.270:FF:000001">
    <property type="entry name" value="Diguanylate cyclase domain protein"/>
    <property type="match status" value="1"/>
</dbReference>
<dbReference type="InterPro" id="IPR003018">
    <property type="entry name" value="GAF"/>
</dbReference>
<dbReference type="Gene3D" id="3.30.450.40">
    <property type="match status" value="1"/>
</dbReference>
<name>A0A9D1FKD3_9BACT</name>
<dbReference type="InterPro" id="IPR000160">
    <property type="entry name" value="GGDEF_dom"/>
</dbReference>
<dbReference type="SMART" id="SM00065">
    <property type="entry name" value="GAF"/>
    <property type="match status" value="1"/>
</dbReference>
<feature type="coiled-coil region" evidence="1">
    <location>
        <begin position="7"/>
        <end position="55"/>
    </location>
</feature>
<dbReference type="SUPFAM" id="SSF55073">
    <property type="entry name" value="Nucleotide cyclase"/>
    <property type="match status" value="1"/>
</dbReference>
<sequence>MGFFDWIKASNENLKRVESQIYEHKKDYLEVYQRNQALEREIAQRTEELHKANQTLLTLEHVWDMMNSSRPLSNVLETIVSSLHGEFGYLYSCIVQKQLDKDGVFYSLRTYLKNEFSQRLEKFLGKSIFDVKLKIKKNGKIQEAIENKTAVHYTDLYEILTEVFPELSGEQAQEIAKKTFTKSVIILPLVASKEFTGFLAVFSPRREAKDDELNFLNLFARQIELAITIANLFETVKKQAVTDPLTELFNRRFFDDAIEREANRALRLNQPFTLIGLDLDHLKQINDTYGHSMGDRAISTVARVILRNARSVDIASRIGGEEFSIILPGIDAQGGLAAAERLRASIEKEPVEGLGNVTASIGVATFIEHTLDLDDLIEMSDKAMYDAKEQGRNRVCLAQPQKNVSWQDVAVNAFVEILEKHRIPFNNKLALELSNKLQTRQENVKGNSAQELLYSVVDTISQSYTASNQDGITKAKMSLATLVAKKFKLSKTEIDKLKIAILLYDIGNTMLPDEILKKPAPLTKEEKDKVVEHPLLAAREILKPITNISDIIPIIEHHHENWDGSGYPNQIKGEEIPITSQIILIVDSYFAMISDRPYRRAYTQEEAIEEIKRQAGKKYSEELTDEFIAALDEFYNIT</sequence>
<feature type="domain" description="HD-GYP" evidence="3">
    <location>
        <begin position="446"/>
        <end position="638"/>
    </location>
</feature>
<dbReference type="InterPro" id="IPR029787">
    <property type="entry name" value="Nucleotide_cyclase"/>
</dbReference>
<feature type="domain" description="GGDEF" evidence="2">
    <location>
        <begin position="270"/>
        <end position="400"/>
    </location>
</feature>
<dbReference type="SUPFAM" id="SSF109604">
    <property type="entry name" value="HD-domain/PDEase-like"/>
    <property type="match status" value="1"/>
</dbReference>
<gene>
    <name evidence="4" type="ORF">IAA86_08765</name>
</gene>
<evidence type="ECO:0000259" key="3">
    <source>
        <dbReference type="PROSITE" id="PS51832"/>
    </source>
</evidence>
<dbReference type="InterPro" id="IPR003607">
    <property type="entry name" value="HD/PDEase_dom"/>
</dbReference>
<dbReference type="InterPro" id="IPR050469">
    <property type="entry name" value="Diguanylate_Cyclase"/>
</dbReference>
<dbReference type="PROSITE" id="PS51832">
    <property type="entry name" value="HD_GYP"/>
    <property type="match status" value="1"/>
</dbReference>
<dbReference type="PANTHER" id="PTHR45138:SF9">
    <property type="entry name" value="DIGUANYLATE CYCLASE DGCM-RELATED"/>
    <property type="match status" value="1"/>
</dbReference>
<dbReference type="EMBL" id="DVJQ01000074">
    <property type="protein sequence ID" value="HIS75093.1"/>
    <property type="molecule type" value="Genomic_DNA"/>
</dbReference>
<keyword evidence="1" id="KW-0175">Coiled coil</keyword>
<proteinExistence type="predicted"/>
<dbReference type="GO" id="GO:0052621">
    <property type="term" value="F:diguanylate cyclase activity"/>
    <property type="evidence" value="ECO:0007669"/>
    <property type="project" value="TreeGrafter"/>
</dbReference>
<evidence type="ECO:0000259" key="2">
    <source>
        <dbReference type="PROSITE" id="PS50887"/>
    </source>
</evidence>
<evidence type="ECO:0000313" key="5">
    <source>
        <dbReference type="Proteomes" id="UP000886865"/>
    </source>
</evidence>
<protein>
    <submittedName>
        <fullName evidence="4">Diguanylate cyclase</fullName>
    </submittedName>
</protein>
<dbReference type="AlphaFoldDB" id="A0A9D1FKD3"/>
<accession>A0A9D1FKD3</accession>
<reference evidence="4" key="2">
    <citation type="journal article" date="2021" name="PeerJ">
        <title>Extensive microbial diversity within the chicken gut microbiome revealed by metagenomics and culture.</title>
        <authorList>
            <person name="Gilroy R."/>
            <person name="Ravi A."/>
            <person name="Getino M."/>
            <person name="Pursley I."/>
            <person name="Horton D.L."/>
            <person name="Alikhan N.F."/>
            <person name="Baker D."/>
            <person name="Gharbi K."/>
            <person name="Hall N."/>
            <person name="Watson M."/>
            <person name="Adriaenssens E.M."/>
            <person name="Foster-Nyarko E."/>
            <person name="Jarju S."/>
            <person name="Secka A."/>
            <person name="Antonio M."/>
            <person name="Oren A."/>
            <person name="Chaudhuri R.R."/>
            <person name="La Ragione R."/>
            <person name="Hildebrand F."/>
            <person name="Pallen M.J."/>
        </authorList>
    </citation>
    <scope>NUCLEOTIDE SEQUENCE</scope>
    <source>
        <strain evidence="4">CHK152-2871</strain>
    </source>
</reference>
<dbReference type="Gene3D" id="3.30.70.270">
    <property type="match status" value="1"/>
</dbReference>
<dbReference type="InterPro" id="IPR043128">
    <property type="entry name" value="Rev_trsase/Diguanyl_cyclase"/>
</dbReference>